<evidence type="ECO:0008006" key="3">
    <source>
        <dbReference type="Google" id="ProtNLM"/>
    </source>
</evidence>
<dbReference type="EnsemblPlants" id="Kaladp0045s0393.1.v1.1">
    <property type="protein sequence ID" value="Kaladp0045s0393.1.v1.1"/>
    <property type="gene ID" value="Kaladp0045s0393.v1.1"/>
</dbReference>
<reference evidence="1" key="1">
    <citation type="submission" date="2021-01" db="UniProtKB">
        <authorList>
            <consortium name="EnsemblPlants"/>
        </authorList>
    </citation>
    <scope>IDENTIFICATION</scope>
</reference>
<evidence type="ECO:0000313" key="2">
    <source>
        <dbReference type="Proteomes" id="UP000594263"/>
    </source>
</evidence>
<dbReference type="AlphaFoldDB" id="A0A7N0TTM7"/>
<dbReference type="Proteomes" id="UP000594263">
    <property type="component" value="Unplaced"/>
</dbReference>
<dbReference type="Pfam" id="PF14559">
    <property type="entry name" value="TPR_19"/>
    <property type="match status" value="1"/>
</dbReference>
<dbReference type="SUPFAM" id="SSF48452">
    <property type="entry name" value="TPR-like"/>
    <property type="match status" value="1"/>
</dbReference>
<dbReference type="InterPro" id="IPR011990">
    <property type="entry name" value="TPR-like_helical_dom_sf"/>
</dbReference>
<proteinExistence type="predicted"/>
<dbReference type="Gramene" id="Kaladp0045s0393.1.v1.1">
    <property type="protein sequence ID" value="Kaladp0045s0393.1.v1.1"/>
    <property type="gene ID" value="Kaladp0045s0393.v1.1"/>
</dbReference>
<organism evidence="1 2">
    <name type="scientific">Kalanchoe fedtschenkoi</name>
    <name type="common">Lavender scallops</name>
    <name type="synonym">South American air plant</name>
    <dbReference type="NCBI Taxonomy" id="63787"/>
    <lineage>
        <taxon>Eukaryota</taxon>
        <taxon>Viridiplantae</taxon>
        <taxon>Streptophyta</taxon>
        <taxon>Embryophyta</taxon>
        <taxon>Tracheophyta</taxon>
        <taxon>Spermatophyta</taxon>
        <taxon>Magnoliopsida</taxon>
        <taxon>eudicotyledons</taxon>
        <taxon>Gunneridae</taxon>
        <taxon>Pentapetalae</taxon>
        <taxon>Saxifragales</taxon>
        <taxon>Crassulaceae</taxon>
        <taxon>Kalanchoe</taxon>
    </lineage>
</organism>
<accession>A0A7N0TTM7</accession>
<evidence type="ECO:0000313" key="1">
    <source>
        <dbReference type="EnsemblPlants" id="Kaladp0045s0393.1.v1.1"/>
    </source>
</evidence>
<protein>
    <recommendedName>
        <fullName evidence="3">Chloroplast lumen common family protein</fullName>
    </recommendedName>
</protein>
<name>A0A7N0TTM7_KALFE</name>
<dbReference type="Gene3D" id="1.25.40.10">
    <property type="entry name" value="Tetratricopeptide repeat domain"/>
    <property type="match status" value="2"/>
</dbReference>
<sequence>MESIFQIHRHPPSLHFSCASPTSLKPISTQLRIPPPSPSLNFLPCIKLSCFSSPKPLILSLTFVRHSCVAITAAALFLANLTHPLLPAIASPLPPSMVESGAVEQDDELGQNNYLADSNPDDVKALQSLMECKVRSHEVGEAIVLLERLIRIEPDNTEWALLRANLYSFNGDSELAKTAFEEVLKKDPLCVEAYHGIVMALSQCPSGGDEELREMLDRISVAVDRCGKDDDKKEDLRDFKLLLAQIKVLEGNYGDALKVYQDLAVEEPTDFRPYLCQGIVYTLLRREEEAKIQFDIYKRLVPEDHPYAQYLEDNMFGSMGMSHRVFPARGTIASRDCS</sequence>
<keyword evidence="2" id="KW-1185">Reference proteome</keyword>